<name>A0ABW2YPB6_9GAMM</name>
<feature type="transmembrane region" description="Helical" evidence="1">
    <location>
        <begin position="66"/>
        <end position="82"/>
    </location>
</feature>
<gene>
    <name evidence="2" type="ORF">ACFQZQ_13395</name>
</gene>
<keyword evidence="3" id="KW-1185">Reference proteome</keyword>
<comment type="caution">
    <text evidence="2">The sequence shown here is derived from an EMBL/GenBank/DDBJ whole genome shotgun (WGS) entry which is preliminary data.</text>
</comment>
<accession>A0ABW2YPB6</accession>
<sequence>MEKTQADAIAHAVMEPDLRVQEEIRRKRAAESAQLARKRRVAWFSLVGAGAGAAVAYYGGFRFSQGVLYGGLAGSAVGWLITRRAMA</sequence>
<proteinExistence type="predicted"/>
<keyword evidence="1" id="KW-1133">Transmembrane helix</keyword>
<dbReference type="EMBL" id="JBHTIH010000007">
    <property type="protein sequence ID" value="MFD0740273.1"/>
    <property type="molecule type" value="Genomic_DNA"/>
</dbReference>
<evidence type="ECO:0000256" key="1">
    <source>
        <dbReference type="SAM" id="Phobius"/>
    </source>
</evidence>
<keyword evidence="1" id="KW-0812">Transmembrane</keyword>
<keyword evidence="1" id="KW-0472">Membrane</keyword>
<protein>
    <submittedName>
        <fullName evidence="2">Uncharacterized protein</fullName>
    </submittedName>
</protein>
<dbReference type="RefSeq" id="WP_386813402.1">
    <property type="nucleotide sequence ID" value="NZ_JBHTIH010000007.1"/>
</dbReference>
<organism evidence="2 3">
    <name type="scientific">Lysobacter koreensis</name>
    <dbReference type="NCBI Taxonomy" id="266122"/>
    <lineage>
        <taxon>Bacteria</taxon>
        <taxon>Pseudomonadati</taxon>
        <taxon>Pseudomonadota</taxon>
        <taxon>Gammaproteobacteria</taxon>
        <taxon>Lysobacterales</taxon>
        <taxon>Lysobacteraceae</taxon>
        <taxon>Lysobacter</taxon>
    </lineage>
</organism>
<evidence type="ECO:0000313" key="3">
    <source>
        <dbReference type="Proteomes" id="UP001597090"/>
    </source>
</evidence>
<reference evidence="3" key="1">
    <citation type="journal article" date="2019" name="Int. J. Syst. Evol. Microbiol.">
        <title>The Global Catalogue of Microorganisms (GCM) 10K type strain sequencing project: providing services to taxonomists for standard genome sequencing and annotation.</title>
        <authorList>
            <consortium name="The Broad Institute Genomics Platform"/>
            <consortium name="The Broad Institute Genome Sequencing Center for Infectious Disease"/>
            <person name="Wu L."/>
            <person name="Ma J."/>
        </authorList>
    </citation>
    <scope>NUCLEOTIDE SEQUENCE [LARGE SCALE GENOMIC DNA]</scope>
    <source>
        <strain evidence="3">CCUG 55491</strain>
    </source>
</reference>
<feature type="transmembrane region" description="Helical" evidence="1">
    <location>
        <begin position="41"/>
        <end position="60"/>
    </location>
</feature>
<dbReference type="Proteomes" id="UP001597090">
    <property type="component" value="Unassembled WGS sequence"/>
</dbReference>
<evidence type="ECO:0000313" key="2">
    <source>
        <dbReference type="EMBL" id="MFD0740273.1"/>
    </source>
</evidence>